<accession>A0AAJ1ID69</accession>
<proteinExistence type="predicted"/>
<keyword evidence="1" id="KW-0802">TPR repeat</keyword>
<feature type="repeat" description="TPR" evidence="1">
    <location>
        <begin position="619"/>
        <end position="652"/>
    </location>
</feature>
<dbReference type="SMART" id="SM00028">
    <property type="entry name" value="TPR"/>
    <property type="match status" value="3"/>
</dbReference>
<dbReference type="Proteomes" id="UP001221217">
    <property type="component" value="Unassembled WGS sequence"/>
</dbReference>
<gene>
    <name evidence="3" type="ORF">PQJ61_10300</name>
</gene>
<evidence type="ECO:0000256" key="2">
    <source>
        <dbReference type="SAM" id="SignalP"/>
    </source>
</evidence>
<reference evidence="3 4" key="1">
    <citation type="submission" date="2022-12" db="EMBL/GenBank/DDBJ databases">
        <title>Metagenome assembled genome from gulf of manar.</title>
        <authorList>
            <person name="Kohli P."/>
            <person name="Pk S."/>
            <person name="Venkata Ramana C."/>
            <person name="Sasikala C."/>
        </authorList>
    </citation>
    <scope>NUCLEOTIDE SEQUENCE [LARGE SCALE GENOMIC DNA]</scope>
    <source>
        <strain evidence="3">JB008</strain>
    </source>
</reference>
<evidence type="ECO:0000313" key="3">
    <source>
        <dbReference type="EMBL" id="MDC7227140.1"/>
    </source>
</evidence>
<dbReference type="InterPro" id="IPR011990">
    <property type="entry name" value="TPR-like_helical_dom_sf"/>
</dbReference>
<sequence length="684" mass="75418">MKKVVFLILLLSLTTPMLFPQSESTFTIHALPHAELPLTFGADLFDMGAGADLDFEVRMPFRPVLGVQAELGYSYLPLLTGDGVNFINAGGGLSLTLPRIGASIVPSLFSKTGYYYGVIGDETADSGGNLYFGGGGRFTWAASPNFNLGLAVQYKNYLDGFGGMLHHALNIGLASSFNFHGSSKLEIMGSFFKDIFPVQYKYYSENSIGSIEILNEGSVPYESVTVSVFIDKYMDNPTAASGPDVIEPGESAVIEFSALFAENVLDITEATIVSAEINVEFLENGKQRSESFSEQIRIYDRHAMTWDDTRKAAAFVNYKDPVVISAGKMLSHLVKSTVNVVDVNLCTAIAVHQALGAYGMEYVIDPTSPFTEFSGDAMAVDYIQFPSNTIDYRSGDCDDLSILYTSILQSVGIDTAFITVPGHIFIALALKTAPEDLKKVISTSGDIIEYNGRAWVPVEITMVANPFMQAWKAGAKQWHEYEVSGESELIPMSESWKLYEPVGFSVAKGIDFLSEDEASSAYLQEIERFINREIYAQTDGINRTIERRGKTARSLNKLGTVYARYGKTVEAFDYFEQALAMENYYPALVNIGNLLLLENDFQGAVEKYRSAEKLSTRSAALYLQMSRAYSGLGMFDMAEETFSKVKQSDPALAERYEFIDTTSSTARASGYSLTDNMIWLEEEE</sequence>
<dbReference type="PROSITE" id="PS50005">
    <property type="entry name" value="TPR"/>
    <property type="match status" value="2"/>
</dbReference>
<keyword evidence="2" id="KW-0732">Signal</keyword>
<comment type="caution">
    <text evidence="3">The sequence shown here is derived from an EMBL/GenBank/DDBJ whole genome shotgun (WGS) entry which is preliminary data.</text>
</comment>
<organism evidence="3 4">
    <name type="scientific">Candidatus Thalassospirochaeta sargassi</name>
    <dbReference type="NCBI Taxonomy" id="3119039"/>
    <lineage>
        <taxon>Bacteria</taxon>
        <taxon>Pseudomonadati</taxon>
        <taxon>Spirochaetota</taxon>
        <taxon>Spirochaetia</taxon>
        <taxon>Spirochaetales</taxon>
        <taxon>Spirochaetaceae</taxon>
        <taxon>Candidatus Thalassospirochaeta</taxon>
    </lineage>
</organism>
<dbReference type="Pfam" id="PF13181">
    <property type="entry name" value="TPR_8"/>
    <property type="match status" value="1"/>
</dbReference>
<evidence type="ECO:0000313" key="4">
    <source>
        <dbReference type="Proteomes" id="UP001221217"/>
    </source>
</evidence>
<dbReference type="Gene3D" id="3.10.620.30">
    <property type="match status" value="1"/>
</dbReference>
<feature type="repeat" description="TPR" evidence="1">
    <location>
        <begin position="552"/>
        <end position="585"/>
    </location>
</feature>
<dbReference type="EMBL" id="JAQQAL010000022">
    <property type="protein sequence ID" value="MDC7227140.1"/>
    <property type="molecule type" value="Genomic_DNA"/>
</dbReference>
<evidence type="ECO:0000256" key="1">
    <source>
        <dbReference type="PROSITE-ProRule" id="PRU00339"/>
    </source>
</evidence>
<dbReference type="AlphaFoldDB" id="A0AAJ1ID69"/>
<feature type="chain" id="PRO_5042530371" evidence="2">
    <location>
        <begin position="21"/>
        <end position="684"/>
    </location>
</feature>
<dbReference type="SUPFAM" id="SSF48452">
    <property type="entry name" value="TPR-like"/>
    <property type="match status" value="1"/>
</dbReference>
<dbReference type="Gene3D" id="1.25.40.10">
    <property type="entry name" value="Tetratricopeptide repeat domain"/>
    <property type="match status" value="1"/>
</dbReference>
<name>A0AAJ1ID69_9SPIO</name>
<feature type="signal peptide" evidence="2">
    <location>
        <begin position="1"/>
        <end position="20"/>
    </location>
</feature>
<protein>
    <submittedName>
        <fullName evidence="3">Tetratricopeptide repeat protein</fullName>
    </submittedName>
</protein>
<dbReference type="InterPro" id="IPR019734">
    <property type="entry name" value="TPR_rpt"/>
</dbReference>